<evidence type="ECO:0000259" key="4">
    <source>
        <dbReference type="Pfam" id="PF15070"/>
    </source>
</evidence>
<organism evidence="5 6">
    <name type="scientific">Ancylostoma duodenale</name>
    <dbReference type="NCBI Taxonomy" id="51022"/>
    <lineage>
        <taxon>Eukaryota</taxon>
        <taxon>Metazoa</taxon>
        <taxon>Ecdysozoa</taxon>
        <taxon>Nematoda</taxon>
        <taxon>Chromadorea</taxon>
        <taxon>Rhabditida</taxon>
        <taxon>Rhabditina</taxon>
        <taxon>Rhabditomorpha</taxon>
        <taxon>Strongyloidea</taxon>
        <taxon>Ancylostomatidae</taxon>
        <taxon>Ancylostomatinae</taxon>
        <taxon>Ancylostoma</taxon>
    </lineage>
</organism>
<evidence type="ECO:0000256" key="1">
    <source>
        <dbReference type="ARBA" id="ARBA00023054"/>
    </source>
</evidence>
<feature type="coiled-coil region" evidence="2">
    <location>
        <begin position="273"/>
        <end position="300"/>
    </location>
</feature>
<dbReference type="GO" id="GO:0032580">
    <property type="term" value="C:Golgi cisterna membrane"/>
    <property type="evidence" value="ECO:0007669"/>
    <property type="project" value="TreeGrafter"/>
</dbReference>
<dbReference type="InterPro" id="IPR024858">
    <property type="entry name" value="GOLGA"/>
</dbReference>
<feature type="coiled-coil region" evidence="2">
    <location>
        <begin position="466"/>
        <end position="500"/>
    </location>
</feature>
<dbReference type="AlphaFoldDB" id="A0A0C2E276"/>
<proteinExistence type="predicted"/>
<dbReference type="OrthoDB" id="5978643at2759"/>
<keyword evidence="6" id="KW-1185">Reference proteome</keyword>
<dbReference type="InterPro" id="IPR043976">
    <property type="entry name" value="GOLGA_cons_dom"/>
</dbReference>
<dbReference type="GO" id="GO:0007030">
    <property type="term" value="P:Golgi organization"/>
    <property type="evidence" value="ECO:0007669"/>
    <property type="project" value="TreeGrafter"/>
</dbReference>
<protein>
    <recommendedName>
        <fullName evidence="4">Golgin subfamily A conserved domain-containing protein</fullName>
    </recommendedName>
</protein>
<feature type="region of interest" description="Disordered" evidence="3">
    <location>
        <begin position="522"/>
        <end position="542"/>
    </location>
</feature>
<keyword evidence="1 2" id="KW-0175">Coiled coil</keyword>
<reference evidence="5 6" key="1">
    <citation type="submission" date="2013-12" db="EMBL/GenBank/DDBJ databases">
        <title>Draft genome of the parsitic nematode Ancylostoma duodenale.</title>
        <authorList>
            <person name="Mitreva M."/>
        </authorList>
    </citation>
    <scope>NUCLEOTIDE SEQUENCE [LARGE SCALE GENOMIC DNA]</scope>
    <source>
        <strain evidence="5 6">Zhejiang</strain>
    </source>
</reference>
<feature type="coiled-coil region" evidence="2">
    <location>
        <begin position="546"/>
        <end position="622"/>
    </location>
</feature>
<feature type="compositionally biased region" description="Polar residues" evidence="3">
    <location>
        <begin position="522"/>
        <end position="536"/>
    </location>
</feature>
<evidence type="ECO:0000256" key="3">
    <source>
        <dbReference type="SAM" id="MobiDB-lite"/>
    </source>
</evidence>
<evidence type="ECO:0000256" key="2">
    <source>
        <dbReference type="SAM" id="Coils"/>
    </source>
</evidence>
<dbReference type="GO" id="GO:0005801">
    <property type="term" value="C:cis-Golgi network"/>
    <property type="evidence" value="ECO:0007669"/>
    <property type="project" value="TreeGrafter"/>
</dbReference>
<gene>
    <name evidence="5" type="ORF">ANCDUO_00133</name>
</gene>
<dbReference type="GO" id="GO:0000137">
    <property type="term" value="C:Golgi cis cisterna"/>
    <property type="evidence" value="ECO:0007669"/>
    <property type="project" value="TreeGrafter"/>
</dbReference>
<dbReference type="EMBL" id="KN726143">
    <property type="protein sequence ID" value="KIH69527.1"/>
    <property type="molecule type" value="Genomic_DNA"/>
</dbReference>
<dbReference type="Proteomes" id="UP000054047">
    <property type="component" value="Unassembled WGS sequence"/>
</dbReference>
<dbReference type="PANTHER" id="PTHR10881:SF46">
    <property type="entry name" value="GOLGIN SUBFAMILY A MEMBER 2"/>
    <property type="match status" value="1"/>
</dbReference>
<name>A0A0C2E276_9BILA</name>
<evidence type="ECO:0000313" key="6">
    <source>
        <dbReference type="Proteomes" id="UP000054047"/>
    </source>
</evidence>
<feature type="coiled-coil region" evidence="2">
    <location>
        <begin position="213"/>
        <end position="247"/>
    </location>
</feature>
<feature type="coiled-coil region" evidence="2">
    <location>
        <begin position="82"/>
        <end position="116"/>
    </location>
</feature>
<sequence>MERAQLQHERDAAVAAYDQVSAQLEQLRTHYTQLHAAYSSVTSNGIHSDVDRQIQQLQSVGVIRLLALRAYLTLRRRILQALAVLVEEKTAVQAEMRKVKNDLEQERILNENLTVNVKSLQSGESKEIRARLQECERLLSARSVELDGLRKSEANAQAQLLAVQHERSEAQARLKVIAREKDVLDSQLKQVRKDLHMKEIYLKQLGPHGIVNSVNDENTIKSLHDRIDALQNQVGVLTNERDQMHHNTAELNRHYETCRLEFVNTRDRIQGELAEAVLARDAALMRVKELENDVSVLRKELCQHQSTIPVAEEVQDITAVSYTEEDVKRKMEEAKRVLDAEWQRKFDEEGKVVDSMMREKVTGDGFPNPIMFAFCSLKDQKIFEGEQVCMVAKDHWTFLCTIQIFLHLSRLLAVTEEKLQSEMARQTAEHQIRADLRRSHTRNEEMNQILRQNAEDENQNSIHVELGQAVARIHELAAENQQLRESIERVVEERSQLELSLMERCRTMGSEVPLDAEVARSTPSTDVMQDQPQNEPSGVGSAEWARSELEKRFSQAMHSNAELRETLDRLEHINVQLQLENDTIADHVILYQHQRRLIRERLRAKDEQLAAMEADRAKTLERGGHRLITHQLSHVQLRAFIPSHNAVVVASAHSFFYITSN</sequence>
<evidence type="ECO:0000313" key="5">
    <source>
        <dbReference type="EMBL" id="KIH69527.1"/>
    </source>
</evidence>
<dbReference type="Pfam" id="PF15070">
    <property type="entry name" value="GOLGA2L5"/>
    <property type="match status" value="1"/>
</dbReference>
<dbReference type="PANTHER" id="PTHR10881">
    <property type="entry name" value="GOLGIN SUBFAMILY A MEMBER-RELATED"/>
    <property type="match status" value="1"/>
</dbReference>
<feature type="domain" description="Golgin subfamily A conserved" evidence="4">
    <location>
        <begin position="415"/>
        <end position="616"/>
    </location>
</feature>
<accession>A0A0C2E276</accession>